<dbReference type="PANTHER" id="PTHR21225:SF12">
    <property type="entry name" value="PHOSPHO-2-DEHYDRO-3-DEOXYHEPTONATE ALDOLASE, TYROSINE-INHIBITED"/>
    <property type="match status" value="1"/>
</dbReference>
<dbReference type="AlphaFoldDB" id="L1J781"/>
<dbReference type="KEGG" id="gtt:GUITHDRAFT_157974"/>
<evidence type="ECO:0000256" key="4">
    <source>
        <dbReference type="ARBA" id="ARBA00012694"/>
    </source>
</evidence>
<evidence type="ECO:0000256" key="10">
    <source>
        <dbReference type="ARBA" id="ARBA00032193"/>
    </source>
</evidence>
<accession>L1J781</accession>
<reference evidence="14 16" key="1">
    <citation type="journal article" date="2012" name="Nature">
        <title>Algal genomes reveal evolutionary mosaicism and the fate of nucleomorphs.</title>
        <authorList>
            <consortium name="DOE Joint Genome Institute"/>
            <person name="Curtis B.A."/>
            <person name="Tanifuji G."/>
            <person name="Burki F."/>
            <person name="Gruber A."/>
            <person name="Irimia M."/>
            <person name="Maruyama S."/>
            <person name="Arias M.C."/>
            <person name="Ball S.G."/>
            <person name="Gile G.H."/>
            <person name="Hirakawa Y."/>
            <person name="Hopkins J.F."/>
            <person name="Kuo A."/>
            <person name="Rensing S.A."/>
            <person name="Schmutz J."/>
            <person name="Symeonidi A."/>
            <person name="Elias M."/>
            <person name="Eveleigh R.J."/>
            <person name="Herman E.K."/>
            <person name="Klute M.J."/>
            <person name="Nakayama T."/>
            <person name="Obornik M."/>
            <person name="Reyes-Prieto A."/>
            <person name="Armbrust E.V."/>
            <person name="Aves S.J."/>
            <person name="Beiko R.G."/>
            <person name="Coutinho P."/>
            <person name="Dacks J.B."/>
            <person name="Durnford D.G."/>
            <person name="Fast N.M."/>
            <person name="Green B.R."/>
            <person name="Grisdale C.J."/>
            <person name="Hempel F."/>
            <person name="Henrissat B."/>
            <person name="Hoppner M.P."/>
            <person name="Ishida K."/>
            <person name="Kim E."/>
            <person name="Koreny L."/>
            <person name="Kroth P.G."/>
            <person name="Liu Y."/>
            <person name="Malik S.B."/>
            <person name="Maier U.G."/>
            <person name="McRose D."/>
            <person name="Mock T."/>
            <person name="Neilson J.A."/>
            <person name="Onodera N.T."/>
            <person name="Poole A.M."/>
            <person name="Pritham E.J."/>
            <person name="Richards T.A."/>
            <person name="Rocap G."/>
            <person name="Roy S.W."/>
            <person name="Sarai C."/>
            <person name="Schaack S."/>
            <person name="Shirato S."/>
            <person name="Slamovits C.H."/>
            <person name="Spencer D.F."/>
            <person name="Suzuki S."/>
            <person name="Worden A.Z."/>
            <person name="Zauner S."/>
            <person name="Barry K."/>
            <person name="Bell C."/>
            <person name="Bharti A.K."/>
            <person name="Crow J.A."/>
            <person name="Grimwood J."/>
            <person name="Kramer R."/>
            <person name="Lindquist E."/>
            <person name="Lucas S."/>
            <person name="Salamov A."/>
            <person name="McFadden G.I."/>
            <person name="Lane C.E."/>
            <person name="Keeling P.J."/>
            <person name="Gray M.W."/>
            <person name="Grigoriev I.V."/>
            <person name="Archibald J.M."/>
        </authorList>
    </citation>
    <scope>NUCLEOTIDE SEQUENCE</scope>
    <source>
        <strain evidence="14 16">CCMP2712</strain>
    </source>
</reference>
<protein>
    <recommendedName>
        <fullName evidence="4">3-deoxy-7-phosphoheptulonate synthase</fullName>
        <ecNumber evidence="4">2.5.1.54</ecNumber>
    </recommendedName>
    <alternativeName>
        <fullName evidence="10">3-deoxy-D-arabino-heptulosonate 7-phosphate synthase</fullName>
    </alternativeName>
    <alternativeName>
        <fullName evidence="9">DAHP synthase</fullName>
    </alternativeName>
    <alternativeName>
        <fullName evidence="8">Phospho-2-keto-3-deoxyheptonate aldolase</fullName>
    </alternativeName>
</protein>
<dbReference type="EMBL" id="JH993006">
    <property type="protein sequence ID" value="EKX44197.1"/>
    <property type="molecule type" value="Genomic_DNA"/>
</dbReference>
<dbReference type="InterPro" id="IPR006218">
    <property type="entry name" value="DAHP1/KDSA"/>
</dbReference>
<dbReference type="EC" id="2.5.1.54" evidence="4"/>
<evidence type="ECO:0000256" key="3">
    <source>
        <dbReference type="ARBA" id="ARBA00007985"/>
    </source>
</evidence>
<gene>
    <name evidence="14" type="ORF">GUITHDRAFT_157974</name>
</gene>
<feature type="signal peptide" evidence="12">
    <location>
        <begin position="1"/>
        <end position="20"/>
    </location>
</feature>
<evidence type="ECO:0000256" key="8">
    <source>
        <dbReference type="ARBA" id="ARBA00031111"/>
    </source>
</evidence>
<evidence type="ECO:0000256" key="12">
    <source>
        <dbReference type="SAM" id="SignalP"/>
    </source>
</evidence>
<evidence type="ECO:0000256" key="1">
    <source>
        <dbReference type="ARBA" id="ARBA00003726"/>
    </source>
</evidence>
<evidence type="ECO:0000256" key="5">
    <source>
        <dbReference type="ARBA" id="ARBA00022605"/>
    </source>
</evidence>
<dbReference type="NCBIfam" id="NF009395">
    <property type="entry name" value="PRK12755.1"/>
    <property type="match status" value="1"/>
</dbReference>
<evidence type="ECO:0000256" key="2">
    <source>
        <dbReference type="ARBA" id="ARBA00004688"/>
    </source>
</evidence>
<evidence type="ECO:0000256" key="11">
    <source>
        <dbReference type="ARBA" id="ARBA00047508"/>
    </source>
</evidence>
<keyword evidence="6" id="KW-0808">Transferase</keyword>
<sequence length="377" mass="41068">MHRQSILFFALLLSLACCDADSVRCEEEEEEELLPTPASLKREIASERGAAVVDAARASIARILAGEDDRLLVLAGPCSIHDVDASMEYARILQRLQEEHGEQLLIVMRTYFEKPRTTLGWKGLINDPLLDSSHNVAHGLRTARTLLRDINKAGVACATEFLDPTISLYISDLISYGSVGARTCESQTHREMASGLRMPVGIKNPTSGDVQEAVDAVVASSAAHHHVGINEEGNVVRKRTTGNKGAHVILRGGKSGPNYNLTTISTAVDKLEIAKVNSRLVIDCSHGNSFKQHLLQQQVAQHIAQLVAEGNSNIAGVMLESFLLAGKQATPSTVLEVEQLEYGKSITDACMDIESTVKVIEQFAEAVKARRRRIDDK</sequence>
<keyword evidence="16" id="KW-1185">Reference proteome</keyword>
<dbReference type="GO" id="GO:0009073">
    <property type="term" value="P:aromatic amino acid family biosynthetic process"/>
    <property type="evidence" value="ECO:0007669"/>
    <property type="project" value="UniProtKB-KW"/>
</dbReference>
<evidence type="ECO:0000259" key="13">
    <source>
        <dbReference type="Pfam" id="PF00793"/>
    </source>
</evidence>
<organism evidence="14">
    <name type="scientific">Guillardia theta (strain CCMP2712)</name>
    <name type="common">Cryptophyte</name>
    <dbReference type="NCBI Taxonomy" id="905079"/>
    <lineage>
        <taxon>Eukaryota</taxon>
        <taxon>Cryptophyceae</taxon>
        <taxon>Pyrenomonadales</taxon>
        <taxon>Geminigeraceae</taxon>
        <taxon>Guillardia</taxon>
    </lineage>
</organism>
<dbReference type="InterPro" id="IPR006219">
    <property type="entry name" value="DAHP_synth_1"/>
</dbReference>
<dbReference type="EnsemblProtists" id="EKX44197">
    <property type="protein sequence ID" value="EKX44197"/>
    <property type="gene ID" value="GUITHDRAFT_157974"/>
</dbReference>
<evidence type="ECO:0000313" key="15">
    <source>
        <dbReference type="EnsemblProtists" id="EKX44197"/>
    </source>
</evidence>
<name>L1J781_GUITC</name>
<comment type="function">
    <text evidence="1">Stereospecific condensation of phosphoenolpyruvate (PEP) and D-erythrose-4-phosphate (E4P) giving rise to 3-deoxy-D-arabino-heptulosonate-7-phosphate (DAHP).</text>
</comment>
<dbReference type="GO" id="GO:0003849">
    <property type="term" value="F:3-deoxy-7-phosphoheptulonate synthase activity"/>
    <property type="evidence" value="ECO:0007669"/>
    <property type="project" value="UniProtKB-EC"/>
</dbReference>
<keyword evidence="7" id="KW-0057">Aromatic amino acid biosynthesis</keyword>
<dbReference type="STRING" id="905079.L1J781"/>
<dbReference type="PROSITE" id="PS51257">
    <property type="entry name" value="PROKAR_LIPOPROTEIN"/>
    <property type="match status" value="1"/>
</dbReference>
<dbReference type="PIRSF" id="PIRSF001361">
    <property type="entry name" value="DAHP_synthase"/>
    <property type="match status" value="1"/>
</dbReference>
<evidence type="ECO:0000256" key="7">
    <source>
        <dbReference type="ARBA" id="ARBA00023141"/>
    </source>
</evidence>
<dbReference type="SUPFAM" id="SSF51569">
    <property type="entry name" value="Aldolase"/>
    <property type="match status" value="1"/>
</dbReference>
<evidence type="ECO:0000256" key="6">
    <source>
        <dbReference type="ARBA" id="ARBA00022679"/>
    </source>
</evidence>
<reference evidence="16" key="2">
    <citation type="submission" date="2012-11" db="EMBL/GenBank/DDBJ databases">
        <authorList>
            <person name="Kuo A."/>
            <person name="Curtis B.A."/>
            <person name="Tanifuji G."/>
            <person name="Burki F."/>
            <person name="Gruber A."/>
            <person name="Irimia M."/>
            <person name="Maruyama S."/>
            <person name="Arias M.C."/>
            <person name="Ball S.G."/>
            <person name="Gile G.H."/>
            <person name="Hirakawa Y."/>
            <person name="Hopkins J.F."/>
            <person name="Rensing S.A."/>
            <person name="Schmutz J."/>
            <person name="Symeonidi A."/>
            <person name="Elias M."/>
            <person name="Eveleigh R.J."/>
            <person name="Herman E.K."/>
            <person name="Klute M.J."/>
            <person name="Nakayama T."/>
            <person name="Obornik M."/>
            <person name="Reyes-Prieto A."/>
            <person name="Armbrust E.V."/>
            <person name="Aves S.J."/>
            <person name="Beiko R.G."/>
            <person name="Coutinho P."/>
            <person name="Dacks J.B."/>
            <person name="Durnford D.G."/>
            <person name="Fast N.M."/>
            <person name="Green B.R."/>
            <person name="Grisdale C."/>
            <person name="Hempe F."/>
            <person name="Henrissat B."/>
            <person name="Hoppner M.P."/>
            <person name="Ishida K.-I."/>
            <person name="Kim E."/>
            <person name="Koreny L."/>
            <person name="Kroth P.G."/>
            <person name="Liu Y."/>
            <person name="Malik S.-B."/>
            <person name="Maier U.G."/>
            <person name="McRose D."/>
            <person name="Mock T."/>
            <person name="Neilson J.A."/>
            <person name="Onodera N.T."/>
            <person name="Poole A.M."/>
            <person name="Pritham E.J."/>
            <person name="Richards T.A."/>
            <person name="Rocap G."/>
            <person name="Roy S.W."/>
            <person name="Sarai C."/>
            <person name="Schaack S."/>
            <person name="Shirato S."/>
            <person name="Slamovits C.H."/>
            <person name="Spencer D.F."/>
            <person name="Suzuki S."/>
            <person name="Worden A.Z."/>
            <person name="Zauner S."/>
            <person name="Barry K."/>
            <person name="Bell C."/>
            <person name="Bharti A.K."/>
            <person name="Crow J.A."/>
            <person name="Grimwood J."/>
            <person name="Kramer R."/>
            <person name="Lindquist E."/>
            <person name="Lucas S."/>
            <person name="Salamov A."/>
            <person name="McFadden G.I."/>
            <person name="Lane C.E."/>
            <person name="Keeling P.J."/>
            <person name="Gray M.W."/>
            <person name="Grigoriev I.V."/>
            <person name="Archibald J.M."/>
        </authorList>
    </citation>
    <scope>NUCLEOTIDE SEQUENCE</scope>
    <source>
        <strain evidence="16">CCMP2712</strain>
    </source>
</reference>
<dbReference type="GO" id="GO:0005737">
    <property type="term" value="C:cytoplasm"/>
    <property type="evidence" value="ECO:0007669"/>
    <property type="project" value="TreeGrafter"/>
</dbReference>
<comment type="similarity">
    <text evidence="3">Belongs to the class-I DAHP synthase family.</text>
</comment>
<dbReference type="Proteomes" id="UP000011087">
    <property type="component" value="Unassembled WGS sequence"/>
</dbReference>
<evidence type="ECO:0000313" key="14">
    <source>
        <dbReference type="EMBL" id="EKX44197.1"/>
    </source>
</evidence>
<dbReference type="NCBIfam" id="TIGR00034">
    <property type="entry name" value="aroFGH"/>
    <property type="match status" value="1"/>
</dbReference>
<dbReference type="PANTHER" id="PTHR21225">
    <property type="entry name" value="PHOSPHO-2-DEHYDRO-3-DEOXYHEPTONATE ALDOLASE DAHP SYNTHETASE"/>
    <property type="match status" value="1"/>
</dbReference>
<dbReference type="GO" id="GO:0008652">
    <property type="term" value="P:amino acid biosynthetic process"/>
    <property type="evidence" value="ECO:0007669"/>
    <property type="project" value="UniProtKB-KW"/>
</dbReference>
<keyword evidence="5" id="KW-0028">Amino-acid biosynthesis</keyword>
<dbReference type="HOGENOM" id="CLU_030903_0_1_1"/>
<dbReference type="GeneID" id="17300738"/>
<dbReference type="Gene3D" id="3.20.20.70">
    <property type="entry name" value="Aldolase class I"/>
    <property type="match status" value="1"/>
</dbReference>
<proteinExistence type="inferred from homology"/>
<dbReference type="OMA" id="PCLSWED"/>
<evidence type="ECO:0000313" key="16">
    <source>
        <dbReference type="Proteomes" id="UP000011087"/>
    </source>
</evidence>
<keyword evidence="12" id="KW-0732">Signal</keyword>
<reference evidence="15" key="3">
    <citation type="submission" date="2015-06" db="UniProtKB">
        <authorList>
            <consortium name="EnsemblProtists"/>
        </authorList>
    </citation>
    <scope>IDENTIFICATION</scope>
</reference>
<dbReference type="InterPro" id="IPR013785">
    <property type="entry name" value="Aldolase_TIM"/>
</dbReference>
<feature type="chain" id="PRO_5008770985" description="3-deoxy-7-phosphoheptulonate synthase" evidence="12">
    <location>
        <begin position="21"/>
        <end position="377"/>
    </location>
</feature>
<dbReference type="Pfam" id="PF00793">
    <property type="entry name" value="DAHP_synth_1"/>
    <property type="match status" value="1"/>
</dbReference>
<dbReference type="RefSeq" id="XP_005831177.1">
    <property type="nucleotide sequence ID" value="XM_005831120.1"/>
</dbReference>
<dbReference type="PaxDb" id="55529-EKX44197"/>
<feature type="domain" description="DAHP synthetase I/KDSA" evidence="13">
    <location>
        <begin position="62"/>
        <end position="358"/>
    </location>
</feature>
<comment type="pathway">
    <text evidence="2">Metabolic intermediate biosynthesis; chorismate biosynthesis; chorismate from D-erythrose 4-phosphate and phosphoenolpyruvate: step 1/7.</text>
</comment>
<dbReference type="eggNOG" id="ENOG502QPSU">
    <property type="taxonomic scope" value="Eukaryota"/>
</dbReference>
<comment type="catalytic activity">
    <reaction evidence="11">
        <text>D-erythrose 4-phosphate + phosphoenolpyruvate + H2O = 7-phospho-2-dehydro-3-deoxy-D-arabino-heptonate + phosphate</text>
        <dbReference type="Rhea" id="RHEA:14717"/>
        <dbReference type="ChEBI" id="CHEBI:15377"/>
        <dbReference type="ChEBI" id="CHEBI:16897"/>
        <dbReference type="ChEBI" id="CHEBI:43474"/>
        <dbReference type="ChEBI" id="CHEBI:58394"/>
        <dbReference type="ChEBI" id="CHEBI:58702"/>
        <dbReference type="EC" id="2.5.1.54"/>
    </reaction>
</comment>
<evidence type="ECO:0000256" key="9">
    <source>
        <dbReference type="ARBA" id="ARBA00031349"/>
    </source>
</evidence>